<dbReference type="AlphaFoldDB" id="A0A812KC23"/>
<sequence>MAVPGVYLVTYTNEAVSSMGFLLASAAANGWAPVVLGFGEKAWWPEGLGRKINALRLYVLQPTLHPSDIVIFADAYDVLIMNHEEEIRESFESLEKALNRSLIFNGDRACSPRMADICTDPEPPDIWQHPRTYLNSGAFVGRVSALRRLLRDPVSDIMPGGDQAFYHRQSRDDPTAIAVDTDCVLLCTVARDLASEGLRQLPNGTLVLHSGAKPGLVHFPGGGHWPRWKGGLPNSVIQDAFKTRYPKQFEVLFDRVEISVDLRGAHGHHGRLDQQRSLQIIRSGMCFLCKILQSDNAECRYVTWDNEMCQELRLCLPLLILLAGLLLWKRRCWSCWILLPRRSALKPSDRHSA</sequence>
<protein>
    <submittedName>
        <fullName evidence="2">Plod protein</fullName>
    </submittedName>
</protein>
<proteinExistence type="predicted"/>
<evidence type="ECO:0000259" key="1">
    <source>
        <dbReference type="Pfam" id="PF25342"/>
    </source>
</evidence>
<evidence type="ECO:0000313" key="3">
    <source>
        <dbReference type="Proteomes" id="UP000604046"/>
    </source>
</evidence>
<keyword evidence="3" id="KW-1185">Reference proteome</keyword>
<gene>
    <name evidence="2" type="primary">Plod</name>
    <name evidence="2" type="ORF">SNAT2548_LOCUS8824</name>
</gene>
<dbReference type="EMBL" id="CAJNDS010000668">
    <property type="protein sequence ID" value="CAE7226535.1"/>
    <property type="molecule type" value="Genomic_DNA"/>
</dbReference>
<dbReference type="OrthoDB" id="410595at2759"/>
<comment type="caution">
    <text evidence="2">The sequence shown here is derived from an EMBL/GenBank/DDBJ whole genome shotgun (WGS) entry which is preliminary data.</text>
</comment>
<dbReference type="Pfam" id="PF25342">
    <property type="entry name" value="GT_PLOD"/>
    <property type="match status" value="1"/>
</dbReference>
<reference evidence="2" key="1">
    <citation type="submission" date="2021-02" db="EMBL/GenBank/DDBJ databases">
        <authorList>
            <person name="Dougan E. K."/>
            <person name="Rhodes N."/>
            <person name="Thang M."/>
            <person name="Chan C."/>
        </authorList>
    </citation>
    <scope>NUCLEOTIDE SEQUENCE</scope>
</reference>
<feature type="domain" description="PLOD1-3-like GT" evidence="1">
    <location>
        <begin position="8"/>
        <end position="169"/>
    </location>
</feature>
<evidence type="ECO:0000313" key="2">
    <source>
        <dbReference type="EMBL" id="CAE7226535.1"/>
    </source>
</evidence>
<organism evidence="2 3">
    <name type="scientific">Symbiodinium natans</name>
    <dbReference type="NCBI Taxonomy" id="878477"/>
    <lineage>
        <taxon>Eukaryota</taxon>
        <taxon>Sar</taxon>
        <taxon>Alveolata</taxon>
        <taxon>Dinophyceae</taxon>
        <taxon>Suessiales</taxon>
        <taxon>Symbiodiniaceae</taxon>
        <taxon>Symbiodinium</taxon>
    </lineage>
</organism>
<accession>A0A812KC23</accession>
<dbReference type="Proteomes" id="UP000604046">
    <property type="component" value="Unassembled WGS sequence"/>
</dbReference>
<dbReference type="InterPro" id="IPR057589">
    <property type="entry name" value="GT_PLOD"/>
</dbReference>
<name>A0A812KC23_9DINO</name>
<dbReference type="CDD" id="cd22997">
    <property type="entry name" value="GT_LH"/>
    <property type="match status" value="1"/>
</dbReference>